<evidence type="ECO:0000313" key="4">
    <source>
        <dbReference type="Proteomes" id="UP001420932"/>
    </source>
</evidence>
<dbReference type="InterPro" id="IPR019557">
    <property type="entry name" value="AminoTfrase-like_pln_mobile"/>
</dbReference>
<protein>
    <recommendedName>
        <fullName evidence="2">Aminotransferase-like plant mobile domain-containing protein</fullName>
    </recommendedName>
</protein>
<dbReference type="Pfam" id="PF10536">
    <property type="entry name" value="PMD"/>
    <property type="match status" value="1"/>
</dbReference>
<feature type="compositionally biased region" description="Acidic residues" evidence="1">
    <location>
        <begin position="190"/>
        <end position="200"/>
    </location>
</feature>
<dbReference type="Proteomes" id="UP001420932">
    <property type="component" value="Unassembled WGS sequence"/>
</dbReference>
<feature type="compositionally biased region" description="Polar residues" evidence="1">
    <location>
        <begin position="259"/>
        <end position="275"/>
    </location>
</feature>
<dbReference type="PANTHER" id="PTHR46033">
    <property type="entry name" value="PROTEIN MAIN-LIKE 2"/>
    <property type="match status" value="1"/>
</dbReference>
<proteinExistence type="predicted"/>
<dbReference type="EMBL" id="JBBNAF010000006">
    <property type="protein sequence ID" value="KAK9135255.1"/>
    <property type="molecule type" value="Genomic_DNA"/>
</dbReference>
<keyword evidence="4" id="KW-1185">Reference proteome</keyword>
<comment type="caution">
    <text evidence="3">The sequence shown here is derived from an EMBL/GenBank/DDBJ whole genome shotgun (WGS) entry which is preliminary data.</text>
</comment>
<dbReference type="GO" id="GO:0010073">
    <property type="term" value="P:meristem maintenance"/>
    <property type="evidence" value="ECO:0007669"/>
    <property type="project" value="InterPro"/>
</dbReference>
<gene>
    <name evidence="3" type="ORF">Syun_014585</name>
</gene>
<dbReference type="AlphaFoldDB" id="A0AAP0JLS4"/>
<evidence type="ECO:0000313" key="3">
    <source>
        <dbReference type="EMBL" id="KAK9135255.1"/>
    </source>
</evidence>
<sequence>MRMMWCGNHIMNSWGLFPKSCTNGQGGWLSTCPLICFHIVEWHRPERVMRQFGMVQVVPPNCAYDAQLHRIELRGHHHENWVTFHASYINMWENRGDTIAQCEVNEGHDHRDYMTWYRSVTRRFIGHDGALRDYTCNLVHRLRRVFIEDGYEQGLAALDEGIKILDEDERQRSNLSHDGTDVQQDIDEDIEQEDEEDDQGEPNIEVRRRRTRPETVRERTRRPRPPRPSTQTEVDVESSRPSPPARSSRSRVSRRDNVGESSHSSHGYIPASSTPQPEPHMFVPRPPSVNLPPYHFDPYAPGPSSSYVDPRGMPHHQTYPSLPPYMPSPYTPTPYNYNMAYSGDPSFMNLLTMSRPHVPFPNPMQEASISGWFHLQFLVASVAEVSRVKNQRKRINLLDLIHRKTSYLNRMYNHIVQLDKEYVRFASPRNNDNGTAEIDLHDEFT</sequence>
<feature type="region of interest" description="Disordered" evidence="1">
    <location>
        <begin position="190"/>
        <end position="288"/>
    </location>
</feature>
<dbReference type="InterPro" id="IPR044824">
    <property type="entry name" value="MAIN-like"/>
</dbReference>
<evidence type="ECO:0000256" key="1">
    <source>
        <dbReference type="SAM" id="MobiDB-lite"/>
    </source>
</evidence>
<feature type="domain" description="Aminotransferase-like plant mobile" evidence="2">
    <location>
        <begin position="22"/>
        <end position="118"/>
    </location>
</feature>
<accession>A0AAP0JLS4</accession>
<evidence type="ECO:0000259" key="2">
    <source>
        <dbReference type="Pfam" id="PF10536"/>
    </source>
</evidence>
<name>A0AAP0JLS4_9MAGN</name>
<reference evidence="3 4" key="1">
    <citation type="submission" date="2024-01" db="EMBL/GenBank/DDBJ databases">
        <title>Genome assemblies of Stephania.</title>
        <authorList>
            <person name="Yang L."/>
        </authorList>
    </citation>
    <scope>NUCLEOTIDE SEQUENCE [LARGE SCALE GENOMIC DNA]</scope>
    <source>
        <strain evidence="3">YNDBR</strain>
        <tissue evidence="3">Leaf</tissue>
    </source>
</reference>
<organism evidence="3 4">
    <name type="scientific">Stephania yunnanensis</name>
    <dbReference type="NCBI Taxonomy" id="152371"/>
    <lineage>
        <taxon>Eukaryota</taxon>
        <taxon>Viridiplantae</taxon>
        <taxon>Streptophyta</taxon>
        <taxon>Embryophyta</taxon>
        <taxon>Tracheophyta</taxon>
        <taxon>Spermatophyta</taxon>
        <taxon>Magnoliopsida</taxon>
        <taxon>Ranunculales</taxon>
        <taxon>Menispermaceae</taxon>
        <taxon>Menispermoideae</taxon>
        <taxon>Cissampelideae</taxon>
        <taxon>Stephania</taxon>
    </lineage>
</organism>
<dbReference type="PANTHER" id="PTHR46033:SF8">
    <property type="entry name" value="PROTEIN MAINTENANCE OF MERISTEMS-LIKE"/>
    <property type="match status" value="1"/>
</dbReference>